<dbReference type="Proteomes" id="UP000030693">
    <property type="component" value="Unassembled WGS sequence"/>
</dbReference>
<accession>A0A058Z7S8</accession>
<proteinExistence type="predicted"/>
<keyword evidence="2" id="KW-1185">Reference proteome</keyword>
<protein>
    <submittedName>
        <fullName evidence="1">Uncharacterized protein</fullName>
    </submittedName>
</protein>
<dbReference type="GeneID" id="20528355"/>
<dbReference type="AlphaFoldDB" id="A0A058Z7S8"/>
<organism evidence="1">
    <name type="scientific">Fonticula alba</name>
    <name type="common">Slime mold</name>
    <dbReference type="NCBI Taxonomy" id="691883"/>
    <lineage>
        <taxon>Eukaryota</taxon>
        <taxon>Rotosphaerida</taxon>
        <taxon>Fonticulaceae</taxon>
        <taxon>Fonticula</taxon>
    </lineage>
</organism>
<gene>
    <name evidence="1" type="ORF">H696_03630</name>
</gene>
<evidence type="ECO:0000313" key="2">
    <source>
        <dbReference type="Proteomes" id="UP000030693"/>
    </source>
</evidence>
<reference evidence="1" key="1">
    <citation type="submission" date="2013-04" db="EMBL/GenBank/DDBJ databases">
        <title>The Genome Sequence of Fonticula alba ATCC 38817.</title>
        <authorList>
            <consortium name="The Broad Institute Genomics Platform"/>
            <person name="Russ C."/>
            <person name="Cuomo C."/>
            <person name="Burger G."/>
            <person name="Gray M.W."/>
            <person name="Holland P.W.H."/>
            <person name="King N."/>
            <person name="Lang F.B.F."/>
            <person name="Roger A.J."/>
            <person name="Ruiz-Trillo I."/>
            <person name="Brown M."/>
            <person name="Walker B."/>
            <person name="Young S."/>
            <person name="Zeng Q."/>
            <person name="Gargeya S."/>
            <person name="Fitzgerald M."/>
            <person name="Haas B."/>
            <person name="Abouelleil A."/>
            <person name="Allen A.W."/>
            <person name="Alvarado L."/>
            <person name="Arachchi H.M."/>
            <person name="Berlin A.M."/>
            <person name="Chapman S.B."/>
            <person name="Gainer-Dewar J."/>
            <person name="Goldberg J."/>
            <person name="Griggs A."/>
            <person name="Gujja S."/>
            <person name="Hansen M."/>
            <person name="Howarth C."/>
            <person name="Imamovic A."/>
            <person name="Ireland A."/>
            <person name="Larimer J."/>
            <person name="McCowan C."/>
            <person name="Murphy C."/>
            <person name="Pearson M."/>
            <person name="Poon T.W."/>
            <person name="Priest M."/>
            <person name="Roberts A."/>
            <person name="Saif S."/>
            <person name="Shea T."/>
            <person name="Sisk P."/>
            <person name="Sykes S."/>
            <person name="Wortman J."/>
            <person name="Nusbaum C."/>
            <person name="Birren B."/>
        </authorList>
    </citation>
    <scope>NUCLEOTIDE SEQUENCE [LARGE SCALE GENOMIC DNA]</scope>
    <source>
        <strain evidence="1">ATCC 38817</strain>
    </source>
</reference>
<evidence type="ECO:0000313" key="1">
    <source>
        <dbReference type="EMBL" id="KCV70171.1"/>
    </source>
</evidence>
<name>A0A058Z7S8_FONAL</name>
<dbReference type="RefSeq" id="XP_009495777.1">
    <property type="nucleotide sequence ID" value="XM_009497502.1"/>
</dbReference>
<sequence length="140" mass="14626">MQVSHLPRHVPLSSALPARVDVLLPMPPSLLCLALSRGARMLGTCGEPAPRLSTGLQPALVSPGRGTSDSRPARLSLVLNNESSGRGEDRVTCAGVWRCPARLGSARLGSARVGSGRLEASNASRSPCWWTASCSAACLR</sequence>
<dbReference type="EMBL" id="KB932205">
    <property type="protein sequence ID" value="KCV70171.1"/>
    <property type="molecule type" value="Genomic_DNA"/>
</dbReference>